<evidence type="ECO:0000313" key="3">
    <source>
        <dbReference type="Proteomes" id="UP001147782"/>
    </source>
</evidence>
<organism evidence="2 3">
    <name type="scientific">Penicillium cataractarum</name>
    <dbReference type="NCBI Taxonomy" id="2100454"/>
    <lineage>
        <taxon>Eukaryota</taxon>
        <taxon>Fungi</taxon>
        <taxon>Dikarya</taxon>
        <taxon>Ascomycota</taxon>
        <taxon>Pezizomycotina</taxon>
        <taxon>Eurotiomycetes</taxon>
        <taxon>Eurotiomycetidae</taxon>
        <taxon>Eurotiales</taxon>
        <taxon>Aspergillaceae</taxon>
        <taxon>Penicillium</taxon>
    </lineage>
</organism>
<feature type="domain" description="N-acetyltransferase" evidence="1">
    <location>
        <begin position="100"/>
        <end position="171"/>
    </location>
</feature>
<reference evidence="2" key="2">
    <citation type="journal article" date="2023" name="IMA Fungus">
        <title>Comparative genomic study of the Penicillium genus elucidates a diverse pangenome and 15 lateral gene transfer events.</title>
        <authorList>
            <person name="Petersen C."/>
            <person name="Sorensen T."/>
            <person name="Nielsen M.R."/>
            <person name="Sondergaard T.E."/>
            <person name="Sorensen J.L."/>
            <person name="Fitzpatrick D.A."/>
            <person name="Frisvad J.C."/>
            <person name="Nielsen K.L."/>
        </authorList>
    </citation>
    <scope>NUCLEOTIDE SEQUENCE</scope>
    <source>
        <strain evidence="2">IBT 29864</strain>
    </source>
</reference>
<keyword evidence="3" id="KW-1185">Reference proteome</keyword>
<dbReference type="SUPFAM" id="SSF55729">
    <property type="entry name" value="Acyl-CoA N-acyltransferases (Nat)"/>
    <property type="match status" value="1"/>
</dbReference>
<gene>
    <name evidence="2" type="ORF">N7496_012437</name>
</gene>
<evidence type="ECO:0000259" key="1">
    <source>
        <dbReference type="Pfam" id="PF00583"/>
    </source>
</evidence>
<proteinExistence type="predicted"/>
<feature type="non-terminal residue" evidence="2">
    <location>
        <position position="1"/>
    </location>
</feature>
<dbReference type="Proteomes" id="UP001147782">
    <property type="component" value="Unassembled WGS sequence"/>
</dbReference>
<reference evidence="2" key="1">
    <citation type="submission" date="2022-11" db="EMBL/GenBank/DDBJ databases">
        <authorList>
            <person name="Petersen C."/>
        </authorList>
    </citation>
    <scope>NUCLEOTIDE SEQUENCE</scope>
    <source>
        <strain evidence="2">IBT 29864</strain>
    </source>
</reference>
<comment type="caution">
    <text evidence="2">The sequence shown here is derived from an EMBL/GenBank/DDBJ whole genome shotgun (WGS) entry which is preliminary data.</text>
</comment>
<name>A0A9W9UTT7_9EURO</name>
<dbReference type="Gene3D" id="3.40.630.30">
    <property type="match status" value="1"/>
</dbReference>
<dbReference type="GeneID" id="81444529"/>
<dbReference type="Pfam" id="PF00583">
    <property type="entry name" value="Acetyltransf_1"/>
    <property type="match status" value="1"/>
</dbReference>
<dbReference type="InterPro" id="IPR000182">
    <property type="entry name" value="GNAT_dom"/>
</dbReference>
<dbReference type="RefSeq" id="XP_056549248.1">
    <property type="nucleotide sequence ID" value="XM_056705350.1"/>
</dbReference>
<protein>
    <recommendedName>
        <fullName evidence="1">N-acetyltransferase domain-containing protein</fullName>
    </recommendedName>
</protein>
<dbReference type="GO" id="GO:0016747">
    <property type="term" value="F:acyltransferase activity, transferring groups other than amino-acyl groups"/>
    <property type="evidence" value="ECO:0007669"/>
    <property type="project" value="InterPro"/>
</dbReference>
<dbReference type="AlphaFoldDB" id="A0A9W9UTT7"/>
<accession>A0A9W9UTT7</accession>
<dbReference type="CDD" id="cd04301">
    <property type="entry name" value="NAT_SF"/>
    <property type="match status" value="1"/>
</dbReference>
<dbReference type="EMBL" id="JAPZBS010000010">
    <property type="protein sequence ID" value="KAJ5355225.1"/>
    <property type="molecule type" value="Genomic_DNA"/>
</dbReference>
<sequence>SRSYKKNHRTVISLVTGSIMATDTKVTLIPWDPQSLTHRQWLIKQRDECGWDQDKVEGVWRESQTKGYKCIYWIGNEKLCDTAESINGVSREATQKEFVPIGHISLDSRNPGVEKVGVTSSAPGLFWIKTFFVSGASQSKGIGRAAMDEVESMAVREPLLATTLMLDVIPGEDQMREEFALATYGSVPKVGEFQLSKYRFVQSDVYGQFTTEEWYLRRGYIPFKTVQNFYDVVDRNGKPWDMKTIFMKKEI</sequence>
<dbReference type="InterPro" id="IPR016181">
    <property type="entry name" value="Acyl_CoA_acyltransferase"/>
</dbReference>
<dbReference type="OrthoDB" id="2326446at2759"/>
<evidence type="ECO:0000313" key="2">
    <source>
        <dbReference type="EMBL" id="KAJ5355225.1"/>
    </source>
</evidence>